<reference evidence="1 2" key="1">
    <citation type="submission" date="2016-10" db="EMBL/GenBank/DDBJ databases">
        <authorList>
            <person name="de Groot N.N."/>
        </authorList>
    </citation>
    <scope>NUCLEOTIDE SEQUENCE [LARGE SCALE GENOMIC DNA]</scope>
    <source>
        <strain evidence="1">MBHS1</strain>
    </source>
</reference>
<dbReference type="Gene3D" id="2.130.10.10">
    <property type="entry name" value="YVTN repeat-like/Quinoprotein amine dehydrogenase"/>
    <property type="match status" value="1"/>
</dbReference>
<dbReference type="InterPro" id="IPR015943">
    <property type="entry name" value="WD40/YVTN_repeat-like_dom_sf"/>
</dbReference>
<accession>A0A1H6F792</accession>
<dbReference type="RefSeq" id="WP_177428392.1">
    <property type="nucleotide sequence ID" value="NZ_FMSV02000412.1"/>
</dbReference>
<evidence type="ECO:0000313" key="2">
    <source>
        <dbReference type="Proteomes" id="UP000236724"/>
    </source>
</evidence>
<dbReference type="Pfam" id="PF07494">
    <property type="entry name" value="Reg_prop"/>
    <property type="match status" value="2"/>
</dbReference>
<protein>
    <submittedName>
        <fullName evidence="1">Two component regulator propeller</fullName>
    </submittedName>
</protein>
<dbReference type="InterPro" id="IPR011110">
    <property type="entry name" value="Reg_prop"/>
</dbReference>
<proteinExistence type="predicted"/>
<name>A0A1H6F792_9GAMM</name>
<dbReference type="AlphaFoldDB" id="A0A1H6F792"/>
<keyword evidence="2" id="KW-1185">Reference proteome</keyword>
<dbReference type="EMBL" id="FMSV02000412">
    <property type="protein sequence ID" value="SEH05998.1"/>
    <property type="molecule type" value="Genomic_DNA"/>
</dbReference>
<dbReference type="Proteomes" id="UP000236724">
    <property type="component" value="Unassembled WGS sequence"/>
</dbReference>
<gene>
    <name evidence="1" type="ORF">MBHS_01853</name>
</gene>
<evidence type="ECO:0000313" key="1">
    <source>
        <dbReference type="EMBL" id="SEH05998.1"/>
    </source>
</evidence>
<sequence>MGKSSRLARLKADGQWIIFNEGANSVPYNDISALLDDGNGGLWVGTWGRGLAHRTANNKWTIYNSDNSGLSYDAITELLGDSNGGLWVGTFNGLQYFGY</sequence>
<organism evidence="1 2">
    <name type="scientific">Candidatus Venteria ishoeyi</name>
    <dbReference type="NCBI Taxonomy" id="1899563"/>
    <lineage>
        <taxon>Bacteria</taxon>
        <taxon>Pseudomonadati</taxon>
        <taxon>Pseudomonadota</taxon>
        <taxon>Gammaproteobacteria</taxon>
        <taxon>Thiotrichales</taxon>
        <taxon>Thiotrichaceae</taxon>
        <taxon>Venteria</taxon>
    </lineage>
</organism>